<dbReference type="Gene3D" id="3.10.450.40">
    <property type="match status" value="1"/>
</dbReference>
<protein>
    <submittedName>
        <fullName evidence="1">DUF3223 domain-containing protein</fullName>
    </submittedName>
</protein>
<dbReference type="RefSeq" id="WP_386833363.1">
    <property type="nucleotide sequence ID" value="NZ_JBHUNP010000001.1"/>
</dbReference>
<evidence type="ECO:0000313" key="1">
    <source>
        <dbReference type="EMBL" id="MFD2648250.1"/>
    </source>
</evidence>
<dbReference type="Pfam" id="PF11523">
    <property type="entry name" value="DUF3223"/>
    <property type="match status" value="1"/>
</dbReference>
<dbReference type="Proteomes" id="UP001597521">
    <property type="component" value="Unassembled WGS sequence"/>
</dbReference>
<name>A0ABW5QKI1_9HYPH</name>
<accession>A0ABW5QKI1</accession>
<proteinExistence type="predicted"/>
<dbReference type="EMBL" id="JBHUNP010000001">
    <property type="protein sequence ID" value="MFD2648250.1"/>
    <property type="molecule type" value="Genomic_DNA"/>
</dbReference>
<comment type="caution">
    <text evidence="1">The sequence shown here is derived from an EMBL/GenBank/DDBJ whole genome shotgun (WGS) entry which is preliminary data.</text>
</comment>
<reference evidence="2" key="1">
    <citation type="journal article" date="2019" name="Int. J. Syst. Evol. Microbiol.">
        <title>The Global Catalogue of Microorganisms (GCM) 10K type strain sequencing project: providing services to taxonomists for standard genome sequencing and annotation.</title>
        <authorList>
            <consortium name="The Broad Institute Genomics Platform"/>
            <consortium name="The Broad Institute Genome Sequencing Center for Infectious Disease"/>
            <person name="Wu L."/>
            <person name="Ma J."/>
        </authorList>
    </citation>
    <scope>NUCLEOTIDE SEQUENCE [LARGE SCALE GENOMIC DNA]</scope>
    <source>
        <strain evidence="2">CCM 7427</strain>
    </source>
</reference>
<organism evidence="1 2">
    <name type="scientific">Devosia albogilva</name>
    <dbReference type="NCBI Taxonomy" id="429726"/>
    <lineage>
        <taxon>Bacteria</taxon>
        <taxon>Pseudomonadati</taxon>
        <taxon>Pseudomonadota</taxon>
        <taxon>Alphaproteobacteria</taxon>
        <taxon>Hyphomicrobiales</taxon>
        <taxon>Devosiaceae</taxon>
        <taxon>Devosia</taxon>
    </lineage>
</organism>
<keyword evidence="2" id="KW-1185">Reference proteome</keyword>
<gene>
    <name evidence="1" type="ORF">ACFSX5_10650</name>
</gene>
<evidence type="ECO:0000313" key="2">
    <source>
        <dbReference type="Proteomes" id="UP001597521"/>
    </source>
</evidence>
<sequence>MAKGPQLTIAGRMFPWKAAALRECTRILNDGPAGTIVEGADSEFVEVLWLNRPDKQAEFPGKKVVRFERRYRAGKEKWTICFWAVFEDGTATDFSYKKAIENIEASHRLAVAT</sequence>